<name>A0A564ZH34_9BACT</name>
<proteinExistence type="predicted"/>
<keyword evidence="2" id="KW-1185">Reference proteome</keyword>
<evidence type="ECO:0000313" key="1">
    <source>
        <dbReference type="EMBL" id="VUZ84463.1"/>
    </source>
</evidence>
<sequence length="34" mass="3582">MTTTATVVSPMPSNAPIVPANKVAHEALFLFRVA</sequence>
<evidence type="ECO:0000313" key="2">
    <source>
        <dbReference type="Proteomes" id="UP000334340"/>
    </source>
</evidence>
<reference evidence="1 2" key="1">
    <citation type="submission" date="2019-07" db="EMBL/GenBank/DDBJ databases">
        <authorList>
            <person name="Cremers G."/>
        </authorList>
    </citation>
    <scope>NUCLEOTIDE SEQUENCE [LARGE SCALE GENOMIC DNA]</scope>
</reference>
<dbReference type="EMBL" id="CABIKM010000012">
    <property type="protein sequence ID" value="VUZ84463.1"/>
    <property type="molecule type" value="Genomic_DNA"/>
</dbReference>
<gene>
    <name evidence="1" type="ORF">MELA_00836</name>
</gene>
<dbReference type="Proteomes" id="UP000334340">
    <property type="component" value="Unassembled WGS sequence"/>
</dbReference>
<protein>
    <submittedName>
        <fullName evidence="1">Uncharacterized protein</fullName>
    </submittedName>
</protein>
<dbReference type="AlphaFoldDB" id="A0A564ZH34"/>
<accession>A0A564ZH34</accession>
<organism evidence="1 2">
    <name type="scientific">Candidatus Methylomirabilis lanthanidiphila</name>
    <dbReference type="NCBI Taxonomy" id="2211376"/>
    <lineage>
        <taxon>Bacteria</taxon>
        <taxon>Candidatus Methylomirabilota</taxon>
        <taxon>Candidatus Methylomirabilia</taxon>
        <taxon>Candidatus Methylomirabilales</taxon>
        <taxon>Candidatus Methylomirabilaceae</taxon>
        <taxon>Candidatus Methylomirabilis</taxon>
    </lineage>
</organism>